<sequence length="255" mass="26873">MESKLMFLVVCVIGCAVSCIKADGHLSTPTNLTSNITRNECGKTKLCLDNPKGCDPSGSSQCFFTSVQIILTTFNLTVELSGNSIGYIALAAGVTSSVAQGLNIIFVCGNNNGRFFFRTATLFNNTLLTTNVPNVNNIQGSIQPSLIQCVFSIPIDTNTLNFLSNVNATNVNISNIANSQLNVFLDMLQGSTNGTVLGEPKSVFGSSVPVDLANVNSTNVVDPIANSKDSISLNSLLSHAAICLLSIFLHLISGS</sequence>
<accession>A0A9Q9YWZ9</accession>
<evidence type="ECO:0000313" key="2">
    <source>
        <dbReference type="RefSeq" id="XP_042627933.1"/>
    </source>
</evidence>
<dbReference type="PANTHER" id="PTHR46902">
    <property type="entry name" value="DOMON DOMAIN-CONTAINING PROTEIN FRRS1L"/>
    <property type="match status" value="1"/>
</dbReference>
<dbReference type="KEGG" id="ccar:122147945"/>
<dbReference type="RefSeq" id="XP_042627933.1">
    <property type="nucleotide sequence ID" value="XM_042771999.1"/>
</dbReference>
<dbReference type="PANTHER" id="PTHR46902:SF1">
    <property type="entry name" value="DOMON DOMAIN-CONTAINING PROTEIN FRRS1L"/>
    <property type="match status" value="1"/>
</dbReference>
<dbReference type="GO" id="GO:1900449">
    <property type="term" value="P:regulation of glutamate receptor signaling pathway"/>
    <property type="evidence" value="ECO:0007669"/>
    <property type="project" value="InterPro"/>
</dbReference>
<dbReference type="Proteomes" id="UP001155660">
    <property type="component" value="Chromosome A16"/>
</dbReference>
<protein>
    <submittedName>
        <fullName evidence="2">Ferric-chelate reductase 1</fullName>
    </submittedName>
</protein>
<dbReference type="AlphaFoldDB" id="A0A9Q9YWZ9"/>
<organism evidence="2">
    <name type="scientific">Cyprinus carpio</name>
    <name type="common">Common carp</name>
    <dbReference type="NCBI Taxonomy" id="7962"/>
    <lineage>
        <taxon>Eukaryota</taxon>
        <taxon>Metazoa</taxon>
        <taxon>Chordata</taxon>
        <taxon>Craniata</taxon>
        <taxon>Vertebrata</taxon>
        <taxon>Euteleostomi</taxon>
        <taxon>Actinopterygii</taxon>
        <taxon>Neopterygii</taxon>
        <taxon>Teleostei</taxon>
        <taxon>Ostariophysi</taxon>
        <taxon>Cypriniformes</taxon>
        <taxon>Cyprinidae</taxon>
        <taxon>Cyprininae</taxon>
        <taxon>Cyprinus</taxon>
    </lineage>
</organism>
<keyword evidence="1" id="KW-0732">Signal</keyword>
<feature type="signal peptide" evidence="1">
    <location>
        <begin position="1"/>
        <end position="22"/>
    </location>
</feature>
<dbReference type="OrthoDB" id="8901859at2759"/>
<name>A0A9Q9YWZ9_CYPCA</name>
<dbReference type="InterPro" id="IPR042789">
    <property type="entry name" value="FRRS1L"/>
</dbReference>
<gene>
    <name evidence="2" type="primary">LOC122147945</name>
</gene>
<feature type="chain" id="PRO_5040235327" evidence="1">
    <location>
        <begin position="23"/>
        <end position="255"/>
    </location>
</feature>
<dbReference type="GO" id="GO:0099072">
    <property type="term" value="P:regulation of postsynaptic membrane neurotransmitter receptor levels"/>
    <property type="evidence" value="ECO:0007669"/>
    <property type="project" value="TreeGrafter"/>
</dbReference>
<reference evidence="2" key="1">
    <citation type="submission" date="2025-08" db="UniProtKB">
        <authorList>
            <consortium name="RefSeq"/>
        </authorList>
    </citation>
    <scope>IDENTIFICATION</scope>
    <source>
        <tissue evidence="2">Muscle</tissue>
    </source>
</reference>
<dbReference type="GeneID" id="122147945"/>
<proteinExistence type="predicted"/>
<evidence type="ECO:0000256" key="1">
    <source>
        <dbReference type="SAM" id="SignalP"/>
    </source>
</evidence>